<dbReference type="Gene3D" id="3.40.190.290">
    <property type="match status" value="1"/>
</dbReference>
<dbReference type="PANTHER" id="PTHR30537:SF10">
    <property type="entry name" value="TRANSCRIPTIONAL REGULATOR-RELATED"/>
    <property type="match status" value="1"/>
</dbReference>
<reference evidence="6" key="1">
    <citation type="submission" date="2022-09" db="EMBL/GenBank/DDBJ databases">
        <title>Tahibacter sp. nov., isolated from a fresh water.</title>
        <authorList>
            <person name="Baek J.H."/>
            <person name="Lee J.K."/>
            <person name="Kim J.M."/>
            <person name="Jeon C.O."/>
        </authorList>
    </citation>
    <scope>NUCLEOTIDE SEQUENCE</scope>
    <source>
        <strain evidence="6">W38</strain>
    </source>
</reference>
<evidence type="ECO:0000313" key="6">
    <source>
        <dbReference type="EMBL" id="UXI67735.1"/>
    </source>
</evidence>
<protein>
    <submittedName>
        <fullName evidence="6">LysR family transcriptional regulator</fullName>
    </submittedName>
</protein>
<dbReference type="InterPro" id="IPR005119">
    <property type="entry name" value="LysR_subst-bd"/>
</dbReference>
<dbReference type="InterPro" id="IPR036388">
    <property type="entry name" value="WH-like_DNA-bd_sf"/>
</dbReference>
<dbReference type="EMBL" id="CP104694">
    <property type="protein sequence ID" value="UXI67735.1"/>
    <property type="molecule type" value="Genomic_DNA"/>
</dbReference>
<comment type="similarity">
    <text evidence="1">Belongs to the LysR transcriptional regulatory family.</text>
</comment>
<keyword evidence="7" id="KW-1185">Reference proteome</keyword>
<dbReference type="PROSITE" id="PS50931">
    <property type="entry name" value="HTH_LYSR"/>
    <property type="match status" value="1"/>
</dbReference>
<dbReference type="CDD" id="cd08422">
    <property type="entry name" value="PBP2_CrgA_like"/>
    <property type="match status" value="1"/>
</dbReference>
<evidence type="ECO:0000256" key="3">
    <source>
        <dbReference type="ARBA" id="ARBA00023125"/>
    </source>
</evidence>
<keyword evidence="3" id="KW-0238">DNA-binding</keyword>
<dbReference type="Pfam" id="PF00126">
    <property type="entry name" value="HTH_1"/>
    <property type="match status" value="1"/>
</dbReference>
<keyword evidence="2" id="KW-0805">Transcription regulation</keyword>
<evidence type="ECO:0000256" key="1">
    <source>
        <dbReference type="ARBA" id="ARBA00009437"/>
    </source>
</evidence>
<dbReference type="InterPro" id="IPR058163">
    <property type="entry name" value="LysR-type_TF_proteobact-type"/>
</dbReference>
<feature type="domain" description="HTH lysR-type" evidence="5">
    <location>
        <begin position="14"/>
        <end position="63"/>
    </location>
</feature>
<dbReference type="InterPro" id="IPR000847">
    <property type="entry name" value="LysR_HTH_N"/>
</dbReference>
<sequence length="306" mass="33903">MKTILGRTDQTLCFVAVADNGSFTAAAEQLGCSKAHVSKQVAALERALGAHLIHRTTRRLTLTESGRLYLACCRPLAEILDEANRAVSALRSDVSGCLRISAPTSFGDSFLAELVIRFRERYPAVQVDLDMSVLRRDLVADGYDFAIRSVRTLEEHLVARPLGVIREVAAAAPAFLATVTEPAHPQDLARLPCVINSHFSDDRLWVFGHGDRTETVTVDGPVRVNNYPTIRRLGLAGAGVIRLPLYLIGEDIQAGRLRHLCAPWQLLPAPLHLVYPARRHQPLRTRVFMDFLLDWFAQPAQAALFR</sequence>
<dbReference type="RefSeq" id="WP_261694705.1">
    <property type="nucleotide sequence ID" value="NZ_CP104694.1"/>
</dbReference>
<accession>A0ABY6BH87</accession>
<name>A0ABY6BH87_9GAMM</name>
<dbReference type="Gene3D" id="1.10.10.10">
    <property type="entry name" value="Winged helix-like DNA-binding domain superfamily/Winged helix DNA-binding domain"/>
    <property type="match status" value="1"/>
</dbReference>
<dbReference type="PANTHER" id="PTHR30537">
    <property type="entry name" value="HTH-TYPE TRANSCRIPTIONAL REGULATOR"/>
    <property type="match status" value="1"/>
</dbReference>
<dbReference type="Pfam" id="PF03466">
    <property type="entry name" value="LysR_substrate"/>
    <property type="match status" value="1"/>
</dbReference>
<proteinExistence type="inferred from homology"/>
<evidence type="ECO:0000256" key="2">
    <source>
        <dbReference type="ARBA" id="ARBA00023015"/>
    </source>
</evidence>
<dbReference type="InterPro" id="IPR036390">
    <property type="entry name" value="WH_DNA-bd_sf"/>
</dbReference>
<keyword evidence="4" id="KW-0804">Transcription</keyword>
<organism evidence="6 7">
    <name type="scientific">Tahibacter amnicola</name>
    <dbReference type="NCBI Taxonomy" id="2976241"/>
    <lineage>
        <taxon>Bacteria</taxon>
        <taxon>Pseudomonadati</taxon>
        <taxon>Pseudomonadota</taxon>
        <taxon>Gammaproteobacteria</taxon>
        <taxon>Lysobacterales</taxon>
        <taxon>Rhodanobacteraceae</taxon>
        <taxon>Tahibacter</taxon>
    </lineage>
</organism>
<evidence type="ECO:0000313" key="7">
    <source>
        <dbReference type="Proteomes" id="UP001064632"/>
    </source>
</evidence>
<evidence type="ECO:0000259" key="5">
    <source>
        <dbReference type="PROSITE" id="PS50931"/>
    </source>
</evidence>
<dbReference type="Proteomes" id="UP001064632">
    <property type="component" value="Chromosome"/>
</dbReference>
<dbReference type="SUPFAM" id="SSF53850">
    <property type="entry name" value="Periplasmic binding protein-like II"/>
    <property type="match status" value="1"/>
</dbReference>
<gene>
    <name evidence="6" type="ORF">N4264_23865</name>
</gene>
<evidence type="ECO:0000256" key="4">
    <source>
        <dbReference type="ARBA" id="ARBA00023163"/>
    </source>
</evidence>
<dbReference type="SUPFAM" id="SSF46785">
    <property type="entry name" value="Winged helix' DNA-binding domain"/>
    <property type="match status" value="1"/>
</dbReference>